<dbReference type="RefSeq" id="WP_369777961.1">
    <property type="nucleotide sequence ID" value="NZ_CP165727.1"/>
</dbReference>
<dbReference type="AlphaFoldDB" id="A0AB39Y2K4"/>
<dbReference type="EMBL" id="CP165727">
    <property type="protein sequence ID" value="XDV64369.1"/>
    <property type="molecule type" value="Genomic_DNA"/>
</dbReference>
<dbReference type="InterPro" id="IPR025644">
    <property type="entry name" value="DUF4344"/>
</dbReference>
<feature type="signal peptide" evidence="1">
    <location>
        <begin position="1"/>
        <end position="22"/>
    </location>
</feature>
<reference evidence="2" key="1">
    <citation type="submission" date="2024-08" db="EMBL/GenBank/DDBJ databases">
        <authorList>
            <person name="Yu S.T."/>
        </authorList>
    </citation>
    <scope>NUCLEOTIDE SEQUENCE</scope>
    <source>
        <strain evidence="2">R33</strain>
    </source>
</reference>
<accession>A0AB39Y2K4</accession>
<feature type="chain" id="PRO_5044282844" evidence="1">
    <location>
        <begin position="23"/>
        <end position="240"/>
    </location>
</feature>
<name>A0AB39Y2K4_9ACTN</name>
<evidence type="ECO:0000256" key="1">
    <source>
        <dbReference type="SAM" id="SignalP"/>
    </source>
</evidence>
<sequence>MSRRWKTLVPCVSVLLALAGCGAPPGPAPRGFAPRYEEPAAADAAHARFLRARRLPERAADALNAYLDLPYQVTVLARSCAGEGSGYDPETRRIELCYDDLTQERELVTTDEEVADVMTETLYHEAGHALVDVLDLPYGGDRAEEDAADSFAALMLIREGPDGERALRTAAEAYARTPPDPDDGRDEHAPPAARAAAHLCLLHGAAPERHADLADRTRGCTPTWPQARDAWTHDLAPLLR</sequence>
<protein>
    <submittedName>
        <fullName evidence="2">DUF4344 domain-containing metallopeptidase</fullName>
    </submittedName>
</protein>
<gene>
    <name evidence="2" type="ORF">AB5J51_16230</name>
</gene>
<proteinExistence type="predicted"/>
<dbReference type="PROSITE" id="PS51257">
    <property type="entry name" value="PROKAR_LIPOPROTEIN"/>
    <property type="match status" value="1"/>
</dbReference>
<organism evidence="2">
    <name type="scientific">Streptomyces sp. R33</name>
    <dbReference type="NCBI Taxonomy" id="3238629"/>
    <lineage>
        <taxon>Bacteria</taxon>
        <taxon>Bacillati</taxon>
        <taxon>Actinomycetota</taxon>
        <taxon>Actinomycetes</taxon>
        <taxon>Kitasatosporales</taxon>
        <taxon>Streptomycetaceae</taxon>
        <taxon>Streptomyces</taxon>
    </lineage>
</organism>
<evidence type="ECO:0000313" key="2">
    <source>
        <dbReference type="EMBL" id="XDV64369.1"/>
    </source>
</evidence>
<keyword evidence="1" id="KW-0732">Signal</keyword>
<dbReference type="Pfam" id="PF14247">
    <property type="entry name" value="DUF4344"/>
    <property type="match status" value="1"/>
</dbReference>